<dbReference type="InterPro" id="IPR013826">
    <property type="entry name" value="Topo_IA_cen_sub3"/>
</dbReference>
<feature type="domain" description="Toprim" evidence="14">
    <location>
        <begin position="3"/>
        <end position="139"/>
    </location>
</feature>
<dbReference type="Pfam" id="PF01751">
    <property type="entry name" value="Toprim"/>
    <property type="match status" value="1"/>
</dbReference>
<keyword evidence="5" id="KW-0460">Magnesium</keyword>
<dbReference type="PROSITE" id="PS51925">
    <property type="entry name" value="SWIB_MDM2"/>
    <property type="match status" value="1"/>
</dbReference>
<dbReference type="SMART" id="SM00493">
    <property type="entry name" value="TOPRIM"/>
    <property type="match status" value="1"/>
</dbReference>
<feature type="domain" description="DM2" evidence="15">
    <location>
        <begin position="911"/>
        <end position="987"/>
    </location>
</feature>
<evidence type="ECO:0000313" key="18">
    <source>
        <dbReference type="Proteomes" id="UP000278006"/>
    </source>
</evidence>
<keyword evidence="7" id="KW-0238">DNA-binding</keyword>
<dbReference type="SMART" id="SM00436">
    <property type="entry name" value="TOP1Bc"/>
    <property type="match status" value="1"/>
</dbReference>
<dbReference type="CDD" id="cd10567">
    <property type="entry name" value="SWIB-MDM2_like"/>
    <property type="match status" value="1"/>
</dbReference>
<comment type="catalytic activity">
    <reaction evidence="1">
        <text>ATP-independent breakage of single-stranded DNA, followed by passage and rejoining.</text>
        <dbReference type="EC" id="5.6.2.1"/>
    </reaction>
</comment>
<dbReference type="InterPro" id="IPR036885">
    <property type="entry name" value="SWIB_MDM2_dom_sf"/>
</dbReference>
<dbReference type="GO" id="GO:0006281">
    <property type="term" value="P:DNA repair"/>
    <property type="evidence" value="ECO:0007669"/>
    <property type="project" value="TreeGrafter"/>
</dbReference>
<evidence type="ECO:0000256" key="4">
    <source>
        <dbReference type="ARBA" id="ARBA00022723"/>
    </source>
</evidence>
<feature type="compositionally biased region" description="Basic residues" evidence="13">
    <location>
        <begin position="892"/>
        <end position="908"/>
    </location>
</feature>
<evidence type="ECO:0000256" key="12">
    <source>
        <dbReference type="ARBA" id="ARBA00032877"/>
    </source>
</evidence>
<evidence type="ECO:0000313" key="17">
    <source>
        <dbReference type="EMBL" id="RMX04777.1"/>
    </source>
</evidence>
<dbReference type="RefSeq" id="WP_122230019.1">
    <property type="nucleotide sequence ID" value="NZ_RDQO01000004.1"/>
</dbReference>
<dbReference type="PANTHER" id="PTHR11390:SF21">
    <property type="entry name" value="DNA TOPOISOMERASE 3-ALPHA"/>
    <property type="match status" value="1"/>
</dbReference>
<dbReference type="InterPro" id="IPR034144">
    <property type="entry name" value="TOPRIM_TopoIII"/>
</dbReference>
<evidence type="ECO:0000259" key="16">
    <source>
        <dbReference type="PROSITE" id="PS52039"/>
    </source>
</evidence>
<dbReference type="CDD" id="cd03362">
    <property type="entry name" value="TOPRIM_TopoIA_TopoIII"/>
    <property type="match status" value="1"/>
</dbReference>
<dbReference type="InterPro" id="IPR023405">
    <property type="entry name" value="Topo_IA_core_domain"/>
</dbReference>
<sequence length="987" mass="108486">MSKSLVIAEKPSVAQDIVRALTPVAGSFTKHDDYFENERYIVTSAVGHLVEIQAPEEFDVKRGKWSFANLPVIPPHFDLKPVEKTKSRLAAVTRLAKRADVADLINACDAGREGELIFRLIEQYAGPVKGGQRQPLGKPVRRLWLQSMTPQAIRDGFQNLRSDAQMRGLADAARSRSEADWLVGINGTRAMTAFNSRDGGFFLTTVGRVQTPTLSLVVEREEQIRKFVSRDYWEIHGDFAAQAGHYPGRWFDPQFRKGDDEHARAERIWDAAQAHAIAQAVLHQSGTVEEQAKPTTQASPLLFDLTSLQREANGKFGFSAKTTLALAQSLYERHKALTYPRTDSRYLPQDYLSVAQDTFKALAQSRLAHLAPHAAHALQSGYVKPSRRIFDDSKVSDHFAIIPTTQPPAGLSDAEQKIYDLVTRRFMAVFYPSAEYLVTTRITKVPSPALPAPVQHFKSEGKVLVKPGWLAIYGKEADGELAEGKDGKGAESKSLVAVQPGESVQTEAAEVKALKTRPPARYSEATLLGAMESAGKQVEDDELREAMQEKGLGTPATRAAIIEGLLTEKYMLREGRELIPTPKAFQLMTLLRGLEVQELSRADLTGDWEYKLAQIEKGELSRAAFMADIAAMTERIVKKAKEYDRDTIPGDYATLAAPCPHCGGIVKENYRRYACTGRDGQGEGCGFSFTKSPGGRTFSAAEAEQLVRERHLGPLEGFRSKAGWPFTAELRLVPDAEHDNVKLEFDFGDDREPEAGELADFSGQQPLGQSPADEGQVYEWGNSYVSELAVPTARNPKPSSQFKVGKIILQQPIEPEQIRKLLAEGQTDVLDKFISNRTRRPFKARLVWDAATGKVGFAFEPREGGKPARGGSRFGAAKTAAKTATKTATKSAAKKTTTKAAKTARKTTTRQPAAGKQPSAALAAVIGSEPVARTEAMKKIWDYIKAHNLQDPKDKRTIVADDKLRAVLGQDRVGMFELAGKLGPHLG</sequence>
<dbReference type="Gene3D" id="3.40.50.140">
    <property type="match status" value="1"/>
</dbReference>
<evidence type="ECO:0000259" key="14">
    <source>
        <dbReference type="PROSITE" id="PS50880"/>
    </source>
</evidence>
<evidence type="ECO:0000256" key="3">
    <source>
        <dbReference type="ARBA" id="ARBA00012891"/>
    </source>
</evidence>
<dbReference type="NCBIfam" id="TIGR01056">
    <property type="entry name" value="topB"/>
    <property type="match status" value="1"/>
</dbReference>
<evidence type="ECO:0000256" key="6">
    <source>
        <dbReference type="ARBA" id="ARBA00023029"/>
    </source>
</evidence>
<dbReference type="SMART" id="SM00151">
    <property type="entry name" value="SWIB"/>
    <property type="match status" value="1"/>
</dbReference>
<feature type="domain" description="Topo IA-type catalytic" evidence="16">
    <location>
        <begin position="166"/>
        <end position="637"/>
    </location>
</feature>
<protein>
    <recommendedName>
        <fullName evidence="3">DNA topoisomerase</fullName>
        <ecNumber evidence="3">5.6.2.1</ecNumber>
    </recommendedName>
    <alternativeName>
        <fullName evidence="12">Omega-protein</fullName>
    </alternativeName>
    <alternativeName>
        <fullName evidence="11">Relaxing enzyme</fullName>
    </alternativeName>
    <alternativeName>
        <fullName evidence="9">Swivelase</fullName>
    </alternativeName>
    <alternativeName>
        <fullName evidence="10">Untwisting enzyme</fullName>
    </alternativeName>
</protein>
<feature type="region of interest" description="Disordered" evidence="13">
    <location>
        <begin position="861"/>
        <end position="916"/>
    </location>
</feature>
<dbReference type="PROSITE" id="PS50880">
    <property type="entry name" value="TOPRIM"/>
    <property type="match status" value="1"/>
</dbReference>
<dbReference type="GO" id="GO:0043597">
    <property type="term" value="C:cytoplasmic replication fork"/>
    <property type="evidence" value="ECO:0007669"/>
    <property type="project" value="TreeGrafter"/>
</dbReference>
<dbReference type="NCBIfam" id="NF006032">
    <property type="entry name" value="PRK08173.1"/>
    <property type="match status" value="1"/>
</dbReference>
<dbReference type="Pfam" id="PF02201">
    <property type="entry name" value="SWIB"/>
    <property type="match status" value="1"/>
</dbReference>
<dbReference type="InterPro" id="IPR013825">
    <property type="entry name" value="Topo_IA_cen_sub2"/>
</dbReference>
<dbReference type="OrthoDB" id="9803554at2"/>
<evidence type="ECO:0000259" key="15">
    <source>
        <dbReference type="PROSITE" id="PS51925"/>
    </source>
</evidence>
<name>A0A3M6QNZ9_9BURK</name>
<evidence type="ECO:0000256" key="2">
    <source>
        <dbReference type="ARBA" id="ARBA00009446"/>
    </source>
</evidence>
<keyword evidence="6" id="KW-0799">Topoisomerase</keyword>
<dbReference type="InterPro" id="IPR005738">
    <property type="entry name" value="TopoIII"/>
</dbReference>
<keyword evidence="8 17" id="KW-0413">Isomerase</keyword>
<feature type="compositionally biased region" description="Low complexity" evidence="13">
    <location>
        <begin position="876"/>
        <end position="891"/>
    </location>
</feature>
<dbReference type="GO" id="GO:0046872">
    <property type="term" value="F:metal ion binding"/>
    <property type="evidence" value="ECO:0007669"/>
    <property type="project" value="UniProtKB-KW"/>
</dbReference>
<dbReference type="NCBIfam" id="NF005829">
    <property type="entry name" value="PRK07726.1"/>
    <property type="match status" value="1"/>
</dbReference>
<evidence type="ECO:0000256" key="7">
    <source>
        <dbReference type="ARBA" id="ARBA00023125"/>
    </source>
</evidence>
<dbReference type="EC" id="5.6.2.1" evidence="3"/>
<dbReference type="EMBL" id="RDQO01000004">
    <property type="protein sequence ID" value="RMX04777.1"/>
    <property type="molecule type" value="Genomic_DNA"/>
</dbReference>
<keyword evidence="18" id="KW-1185">Reference proteome</keyword>
<evidence type="ECO:0000256" key="5">
    <source>
        <dbReference type="ARBA" id="ARBA00022842"/>
    </source>
</evidence>
<feature type="region of interest" description="Disordered" evidence="13">
    <location>
        <begin position="753"/>
        <end position="774"/>
    </location>
</feature>
<dbReference type="InterPro" id="IPR013497">
    <property type="entry name" value="Topo_IA_cen"/>
</dbReference>
<dbReference type="Pfam" id="PF01131">
    <property type="entry name" value="Topoisom_bac"/>
    <property type="match status" value="1"/>
</dbReference>
<dbReference type="Gene3D" id="2.70.20.10">
    <property type="entry name" value="Topoisomerase I, domain 3"/>
    <property type="match status" value="1"/>
</dbReference>
<dbReference type="Gene3D" id="1.10.460.10">
    <property type="entry name" value="Topoisomerase I, domain 2"/>
    <property type="match status" value="1"/>
</dbReference>
<dbReference type="InterPro" id="IPR003602">
    <property type="entry name" value="Topo_IA_DNA-bd_dom"/>
</dbReference>
<dbReference type="InterPro" id="IPR003601">
    <property type="entry name" value="Topo_IA_2"/>
</dbReference>
<dbReference type="PRINTS" id="PR00417">
    <property type="entry name" value="PRTPISMRASEI"/>
</dbReference>
<dbReference type="InterPro" id="IPR000380">
    <property type="entry name" value="Topo_IA"/>
</dbReference>
<evidence type="ECO:0000256" key="11">
    <source>
        <dbReference type="ARBA" id="ARBA00032235"/>
    </source>
</evidence>
<dbReference type="SUPFAM" id="SSF56712">
    <property type="entry name" value="Prokaryotic type I DNA topoisomerase"/>
    <property type="match status" value="1"/>
</dbReference>
<organism evidence="17 18">
    <name type="scientific">Corticibacter populi</name>
    <dbReference type="NCBI Taxonomy" id="1550736"/>
    <lineage>
        <taxon>Bacteria</taxon>
        <taxon>Pseudomonadati</taxon>
        <taxon>Pseudomonadota</taxon>
        <taxon>Betaproteobacteria</taxon>
        <taxon>Burkholderiales</taxon>
        <taxon>Comamonadaceae</taxon>
        <taxon>Corticibacter</taxon>
    </lineage>
</organism>
<evidence type="ECO:0000256" key="1">
    <source>
        <dbReference type="ARBA" id="ARBA00000213"/>
    </source>
</evidence>
<dbReference type="InterPro" id="IPR013824">
    <property type="entry name" value="Topo_IA_cen_sub1"/>
</dbReference>
<accession>A0A3M6QNZ9</accession>
<evidence type="ECO:0000256" key="9">
    <source>
        <dbReference type="ARBA" id="ARBA00030003"/>
    </source>
</evidence>
<reference evidence="17 18" key="1">
    <citation type="submission" date="2018-10" db="EMBL/GenBank/DDBJ databases">
        <title>Draft genome of Cortibacter populi DSM10536.</title>
        <authorList>
            <person name="Bernier A.-M."/>
            <person name="Bernard K."/>
        </authorList>
    </citation>
    <scope>NUCLEOTIDE SEQUENCE [LARGE SCALE GENOMIC DNA]</scope>
    <source>
        <strain evidence="17 18">DSM 105136</strain>
    </source>
</reference>
<dbReference type="InterPro" id="IPR023406">
    <property type="entry name" value="Topo_IA_AS"/>
</dbReference>
<dbReference type="SUPFAM" id="SSF47592">
    <property type="entry name" value="SWIB/MDM2 domain"/>
    <property type="match status" value="1"/>
</dbReference>
<dbReference type="InterPro" id="IPR025589">
    <property type="entry name" value="Toprim_C_rpt"/>
</dbReference>
<dbReference type="AlphaFoldDB" id="A0A3M6QNZ9"/>
<dbReference type="CDD" id="cd00186">
    <property type="entry name" value="TOP1Ac"/>
    <property type="match status" value="1"/>
</dbReference>
<dbReference type="InterPro" id="IPR003121">
    <property type="entry name" value="SWIB_MDM2_domain"/>
</dbReference>
<keyword evidence="4" id="KW-0479">Metal-binding</keyword>
<dbReference type="Gene3D" id="1.10.245.10">
    <property type="entry name" value="SWIB/MDM2 domain"/>
    <property type="match status" value="1"/>
</dbReference>
<gene>
    <name evidence="17" type="ORF">D8I35_12980</name>
</gene>
<dbReference type="Gene3D" id="1.10.290.10">
    <property type="entry name" value="Topoisomerase I, domain 4"/>
    <property type="match status" value="1"/>
</dbReference>
<dbReference type="NCBIfam" id="NF011313">
    <property type="entry name" value="PRK14724.1"/>
    <property type="match status" value="1"/>
</dbReference>
<dbReference type="SMART" id="SM00437">
    <property type="entry name" value="TOP1Ac"/>
    <property type="match status" value="1"/>
</dbReference>
<dbReference type="Proteomes" id="UP000278006">
    <property type="component" value="Unassembled WGS sequence"/>
</dbReference>
<dbReference type="GO" id="GO:0003917">
    <property type="term" value="F:DNA topoisomerase type I (single strand cut, ATP-independent) activity"/>
    <property type="evidence" value="ECO:0007669"/>
    <property type="project" value="UniProtKB-EC"/>
</dbReference>
<dbReference type="Pfam" id="PF13342">
    <property type="entry name" value="Toprim_Crpt"/>
    <property type="match status" value="2"/>
</dbReference>
<evidence type="ECO:0000256" key="13">
    <source>
        <dbReference type="SAM" id="MobiDB-lite"/>
    </source>
</evidence>
<dbReference type="GO" id="GO:0003677">
    <property type="term" value="F:DNA binding"/>
    <property type="evidence" value="ECO:0007669"/>
    <property type="project" value="UniProtKB-KW"/>
</dbReference>
<dbReference type="InterPro" id="IPR019835">
    <property type="entry name" value="SWIB_domain"/>
</dbReference>
<dbReference type="PROSITE" id="PS00396">
    <property type="entry name" value="TOPO_IA_1"/>
    <property type="match status" value="1"/>
</dbReference>
<evidence type="ECO:0000256" key="10">
    <source>
        <dbReference type="ARBA" id="ARBA00031985"/>
    </source>
</evidence>
<comment type="caution">
    <text evidence="17">The sequence shown here is derived from an EMBL/GenBank/DDBJ whole genome shotgun (WGS) entry which is preliminary data.</text>
</comment>
<dbReference type="PROSITE" id="PS52039">
    <property type="entry name" value="TOPO_IA_2"/>
    <property type="match status" value="1"/>
</dbReference>
<dbReference type="GO" id="GO:0006265">
    <property type="term" value="P:DNA topological change"/>
    <property type="evidence" value="ECO:0007669"/>
    <property type="project" value="InterPro"/>
</dbReference>
<dbReference type="GO" id="GO:0006310">
    <property type="term" value="P:DNA recombination"/>
    <property type="evidence" value="ECO:0007669"/>
    <property type="project" value="TreeGrafter"/>
</dbReference>
<dbReference type="InterPro" id="IPR006171">
    <property type="entry name" value="TOPRIM_dom"/>
</dbReference>
<evidence type="ECO:0000256" key="8">
    <source>
        <dbReference type="ARBA" id="ARBA00023235"/>
    </source>
</evidence>
<dbReference type="PANTHER" id="PTHR11390">
    <property type="entry name" value="PROKARYOTIC DNA TOPOISOMERASE"/>
    <property type="match status" value="1"/>
</dbReference>
<proteinExistence type="inferred from homology"/>
<comment type="similarity">
    <text evidence="2">Belongs to the type IA topoisomerase family.</text>
</comment>